<evidence type="ECO:0000256" key="1">
    <source>
        <dbReference type="SAM" id="MobiDB-lite"/>
    </source>
</evidence>
<sequence length="432" mass="49974">MALMDPSSCEEEMYDTSYDVDDHSNSTDANVPSLSEEETQRVDKGKEFVDVIELEEDASELSHLWAQEFYSNYAKKLGFVTRIRNTNFDKSRKESMIPINQSIHYNCEGYRESQVKVASRVRKITTARCRARMYVMFDRELTMHAKCVIQDNDEASIRPNKTYLTLANEVGGSSNLGYLEKDVRNFITSNLHYADEKCGCQENDELFHSVESFKKDWAQFIAEFNLEHNRWTFMTIIECGFESILEFQREYTISMFREIQQKFKKKGNCLVCGVTQEGDLVRATVDEQYILYGEPRVDRVPSCYVLPQWRKNVQHKHTFIKSSHDEKRFNESHNLFRGLCSHFFNVAQDFVTCEEEAAMLHSGFDELTAKLFDYRAKLGFKSVPTIQNSIVLQCDPARGASDIQGPSKVATKGRSRVKRLGFELDTSIKKSK</sequence>
<name>A0A444XRJ0_ARAHY</name>
<keyword evidence="3" id="KW-1185">Reference proteome</keyword>
<dbReference type="AlphaFoldDB" id="A0A444XRJ0"/>
<dbReference type="EMBL" id="SDMP01000019">
    <property type="protein sequence ID" value="RYQ92367.1"/>
    <property type="molecule type" value="Genomic_DNA"/>
</dbReference>
<protein>
    <recommendedName>
        <fullName evidence="4">Protein FAR1-RELATED SEQUENCE</fullName>
    </recommendedName>
</protein>
<dbReference type="PANTHER" id="PTHR47718">
    <property type="entry name" value="OS01G0519700 PROTEIN"/>
    <property type="match status" value="1"/>
</dbReference>
<organism evidence="2 3">
    <name type="scientific">Arachis hypogaea</name>
    <name type="common">Peanut</name>
    <dbReference type="NCBI Taxonomy" id="3818"/>
    <lineage>
        <taxon>Eukaryota</taxon>
        <taxon>Viridiplantae</taxon>
        <taxon>Streptophyta</taxon>
        <taxon>Embryophyta</taxon>
        <taxon>Tracheophyta</taxon>
        <taxon>Spermatophyta</taxon>
        <taxon>Magnoliopsida</taxon>
        <taxon>eudicotyledons</taxon>
        <taxon>Gunneridae</taxon>
        <taxon>Pentapetalae</taxon>
        <taxon>rosids</taxon>
        <taxon>fabids</taxon>
        <taxon>Fabales</taxon>
        <taxon>Fabaceae</taxon>
        <taxon>Papilionoideae</taxon>
        <taxon>50 kb inversion clade</taxon>
        <taxon>dalbergioids sensu lato</taxon>
        <taxon>Dalbergieae</taxon>
        <taxon>Pterocarpus clade</taxon>
        <taxon>Arachis</taxon>
    </lineage>
</organism>
<evidence type="ECO:0008006" key="4">
    <source>
        <dbReference type="Google" id="ProtNLM"/>
    </source>
</evidence>
<dbReference type="Proteomes" id="UP000289738">
    <property type="component" value="Chromosome B09"/>
</dbReference>
<feature type="region of interest" description="Disordered" evidence="1">
    <location>
        <begin position="1"/>
        <end position="40"/>
    </location>
</feature>
<evidence type="ECO:0000313" key="2">
    <source>
        <dbReference type="EMBL" id="RYQ92367.1"/>
    </source>
</evidence>
<proteinExistence type="predicted"/>
<reference evidence="2 3" key="1">
    <citation type="submission" date="2019-01" db="EMBL/GenBank/DDBJ databases">
        <title>Sequencing of cultivated peanut Arachis hypogaea provides insights into genome evolution and oil improvement.</title>
        <authorList>
            <person name="Chen X."/>
        </authorList>
    </citation>
    <scope>NUCLEOTIDE SEQUENCE [LARGE SCALE GENOMIC DNA]</scope>
    <source>
        <strain evidence="3">cv. Fuhuasheng</strain>
        <tissue evidence="2">Leaves</tissue>
    </source>
</reference>
<accession>A0A444XRJ0</accession>
<gene>
    <name evidence="2" type="ORF">Ahy_B09g098571</name>
</gene>
<evidence type="ECO:0000313" key="3">
    <source>
        <dbReference type="Proteomes" id="UP000289738"/>
    </source>
</evidence>
<comment type="caution">
    <text evidence="2">The sequence shown here is derived from an EMBL/GenBank/DDBJ whole genome shotgun (WGS) entry which is preliminary data.</text>
</comment>